<evidence type="ECO:0000313" key="8">
    <source>
        <dbReference type="EMBL" id="EWT07804.1"/>
    </source>
</evidence>
<feature type="transmembrane region" description="Helical" evidence="6">
    <location>
        <begin position="99"/>
        <end position="117"/>
    </location>
</feature>
<reference evidence="9" key="1">
    <citation type="submission" date="2013-08" db="EMBL/GenBank/DDBJ databases">
        <title>Intrasporangium oryzae NRRL B-24470.</title>
        <authorList>
            <person name="Liu H."/>
            <person name="Wang G."/>
        </authorList>
    </citation>
    <scope>NUCLEOTIDE SEQUENCE [LARGE SCALE GENOMIC DNA]</scope>
    <source>
        <strain evidence="9">Q5-1</strain>
    </source>
</reference>
<evidence type="ECO:0000256" key="4">
    <source>
        <dbReference type="ARBA" id="ARBA00022989"/>
    </source>
</evidence>
<dbReference type="Proteomes" id="UP000019494">
    <property type="component" value="Unassembled WGS sequence"/>
</dbReference>
<feature type="transmembrane region" description="Helical" evidence="6">
    <location>
        <begin position="12"/>
        <end position="33"/>
    </location>
</feature>
<keyword evidence="4 6" id="KW-1133">Transmembrane helix</keyword>
<accession>W9GVA3</accession>
<dbReference type="PANTHER" id="PTHR32322:SF2">
    <property type="entry name" value="EAMA DOMAIN-CONTAINING PROTEIN"/>
    <property type="match status" value="1"/>
</dbReference>
<gene>
    <name evidence="8" type="ORF">N864_22385</name>
</gene>
<comment type="caution">
    <text evidence="8">The sequence shown here is derived from an EMBL/GenBank/DDBJ whole genome shotgun (WGS) entry which is preliminary data.</text>
</comment>
<proteinExistence type="inferred from homology"/>
<dbReference type="InterPro" id="IPR050638">
    <property type="entry name" value="AA-Vitamin_Transporters"/>
</dbReference>
<dbReference type="AlphaFoldDB" id="W9GVA3"/>
<keyword evidence="3 6" id="KW-0812">Transmembrane</keyword>
<dbReference type="Pfam" id="PF00892">
    <property type="entry name" value="EamA"/>
    <property type="match status" value="2"/>
</dbReference>
<dbReference type="InterPro" id="IPR000620">
    <property type="entry name" value="EamA_dom"/>
</dbReference>
<evidence type="ECO:0000256" key="5">
    <source>
        <dbReference type="ARBA" id="ARBA00023136"/>
    </source>
</evidence>
<evidence type="ECO:0000256" key="2">
    <source>
        <dbReference type="ARBA" id="ARBA00007362"/>
    </source>
</evidence>
<feature type="transmembrane region" description="Helical" evidence="6">
    <location>
        <begin position="273"/>
        <end position="292"/>
    </location>
</feature>
<dbReference type="OrthoDB" id="5242975at2"/>
<feature type="transmembrane region" description="Helical" evidence="6">
    <location>
        <begin position="129"/>
        <end position="146"/>
    </location>
</feature>
<dbReference type="RefSeq" id="WP_051518023.1">
    <property type="nucleotide sequence ID" value="NZ_AWQS01000004.1"/>
</dbReference>
<evidence type="ECO:0000259" key="7">
    <source>
        <dbReference type="Pfam" id="PF00892"/>
    </source>
</evidence>
<comment type="similarity">
    <text evidence="2">Belongs to the EamA transporter family.</text>
</comment>
<feature type="transmembrane region" description="Helical" evidence="6">
    <location>
        <begin position="219"/>
        <end position="240"/>
    </location>
</feature>
<feature type="domain" description="EamA" evidence="7">
    <location>
        <begin position="157"/>
        <end position="292"/>
    </location>
</feature>
<feature type="transmembrane region" description="Helical" evidence="6">
    <location>
        <begin position="71"/>
        <end position="93"/>
    </location>
</feature>
<name>W9GVA3_9MICO</name>
<dbReference type="PATRIC" id="fig|584657.3.peg.209"/>
<dbReference type="PANTHER" id="PTHR32322">
    <property type="entry name" value="INNER MEMBRANE TRANSPORTER"/>
    <property type="match status" value="1"/>
</dbReference>
<keyword evidence="9" id="KW-1185">Reference proteome</keyword>
<feature type="transmembrane region" description="Helical" evidence="6">
    <location>
        <begin position="247"/>
        <end position="267"/>
    </location>
</feature>
<dbReference type="InterPro" id="IPR037185">
    <property type="entry name" value="EmrE-like"/>
</dbReference>
<evidence type="ECO:0000256" key="1">
    <source>
        <dbReference type="ARBA" id="ARBA00004141"/>
    </source>
</evidence>
<comment type="subcellular location">
    <subcellularLocation>
        <location evidence="1">Membrane</location>
        <topology evidence="1">Multi-pass membrane protein</topology>
    </subcellularLocation>
</comment>
<evidence type="ECO:0000256" key="3">
    <source>
        <dbReference type="ARBA" id="ARBA00022692"/>
    </source>
</evidence>
<feature type="domain" description="EamA" evidence="7">
    <location>
        <begin position="17"/>
        <end position="145"/>
    </location>
</feature>
<feature type="transmembrane region" description="Helical" evidence="6">
    <location>
        <begin position="152"/>
        <end position="172"/>
    </location>
</feature>
<dbReference type="EMBL" id="AWQS01000004">
    <property type="protein sequence ID" value="EWT07804.1"/>
    <property type="molecule type" value="Genomic_DNA"/>
</dbReference>
<sequence>MAGGRASKRQVWFALGLVYLIWGSTYLGIRLVVDEAPPLVSMGLRFVLAAAIMGLFLAVRGGVRQFRLTRGEALGVAFLGLLLLAVGNGMTALGQLQGVPSGVTALLIAIVPVWVAVYRTIAGDRPSALSTLGIVMGLVGLAILVLRNRGGGVLPLLGVVVILISSVSWSFGSWIQPRIWLPRNVFVSSAYQMLTAGTVLGLAGVLSGEDLHANLGPQAWGALAYLVVVGSVIGFTAYAWLLDHAPISLVATHTYVNPVVAVFLGWLVRSEPVTSPVLIGGGVVVASVILIVSGERHGARQSLAVSRVRERVPTAPPPIGG</sequence>
<feature type="transmembrane region" description="Helical" evidence="6">
    <location>
        <begin position="39"/>
        <end position="59"/>
    </location>
</feature>
<keyword evidence="5 6" id="KW-0472">Membrane</keyword>
<protein>
    <submittedName>
        <fullName evidence="8">Membrane protein</fullName>
    </submittedName>
</protein>
<evidence type="ECO:0000256" key="6">
    <source>
        <dbReference type="SAM" id="Phobius"/>
    </source>
</evidence>
<evidence type="ECO:0000313" key="9">
    <source>
        <dbReference type="Proteomes" id="UP000019494"/>
    </source>
</evidence>
<organism evidence="8 9">
    <name type="scientific">Intrasporangium chromatireducens Q5-1</name>
    <dbReference type="NCBI Taxonomy" id="584657"/>
    <lineage>
        <taxon>Bacteria</taxon>
        <taxon>Bacillati</taxon>
        <taxon>Actinomycetota</taxon>
        <taxon>Actinomycetes</taxon>
        <taxon>Micrococcales</taxon>
        <taxon>Intrasporangiaceae</taxon>
        <taxon>Intrasporangium</taxon>
    </lineage>
</organism>
<dbReference type="SUPFAM" id="SSF103481">
    <property type="entry name" value="Multidrug resistance efflux transporter EmrE"/>
    <property type="match status" value="2"/>
</dbReference>
<feature type="transmembrane region" description="Helical" evidence="6">
    <location>
        <begin position="184"/>
        <end position="207"/>
    </location>
</feature>
<dbReference type="GO" id="GO:0016020">
    <property type="term" value="C:membrane"/>
    <property type="evidence" value="ECO:0007669"/>
    <property type="project" value="UniProtKB-SubCell"/>
</dbReference>